<dbReference type="NCBIfam" id="TIGR01856">
    <property type="entry name" value="hisJ_fam"/>
    <property type="match status" value="1"/>
</dbReference>
<name>A0A511QYB1_9DEIN</name>
<keyword evidence="6 8" id="KW-0368">Histidine biosynthesis</keyword>
<dbReference type="AlphaFoldDB" id="A0A511QYB1"/>
<evidence type="ECO:0000256" key="6">
    <source>
        <dbReference type="ARBA" id="ARBA00023102"/>
    </source>
</evidence>
<feature type="domain" description="PHP" evidence="9">
    <location>
        <begin position="3"/>
        <end position="192"/>
    </location>
</feature>
<reference evidence="10 11" key="1">
    <citation type="submission" date="2019-07" db="EMBL/GenBank/DDBJ databases">
        <title>Whole genome shotgun sequence of Meiothermus hypogaeus NBRC 106114.</title>
        <authorList>
            <person name="Hosoyama A."/>
            <person name="Uohara A."/>
            <person name="Ohji S."/>
            <person name="Ichikawa N."/>
        </authorList>
    </citation>
    <scope>NUCLEOTIDE SEQUENCE [LARGE SCALE GENOMIC DNA]</scope>
    <source>
        <strain evidence="10 11">NBRC 106114</strain>
    </source>
</reference>
<dbReference type="InterPro" id="IPR004013">
    <property type="entry name" value="PHP_dom"/>
</dbReference>
<dbReference type="EC" id="3.1.3.15" evidence="3 8"/>
<dbReference type="NCBIfam" id="NF005596">
    <property type="entry name" value="PRK07328.1"/>
    <property type="match status" value="1"/>
</dbReference>
<comment type="caution">
    <text evidence="10">The sequence shown here is derived from an EMBL/GenBank/DDBJ whole genome shotgun (WGS) entry which is preliminary data.</text>
</comment>
<dbReference type="GO" id="GO:0004401">
    <property type="term" value="F:histidinol-phosphatase activity"/>
    <property type="evidence" value="ECO:0007669"/>
    <property type="project" value="UniProtKB-UniRule"/>
</dbReference>
<proteinExistence type="inferred from homology"/>
<dbReference type="PANTHER" id="PTHR21039">
    <property type="entry name" value="HISTIDINOL PHOSPHATASE-RELATED"/>
    <property type="match status" value="1"/>
</dbReference>
<evidence type="ECO:0000313" key="10">
    <source>
        <dbReference type="EMBL" id="GEM82355.1"/>
    </source>
</evidence>
<dbReference type="SUPFAM" id="SSF89550">
    <property type="entry name" value="PHP domain-like"/>
    <property type="match status" value="1"/>
</dbReference>
<evidence type="ECO:0000256" key="7">
    <source>
        <dbReference type="ARBA" id="ARBA00049158"/>
    </source>
</evidence>
<dbReference type="PANTHER" id="PTHR21039:SF0">
    <property type="entry name" value="HISTIDINOL-PHOSPHATASE"/>
    <property type="match status" value="1"/>
</dbReference>
<accession>A0A511QYB1</accession>
<dbReference type="CDD" id="cd12110">
    <property type="entry name" value="PHP_HisPPase_Hisj_like"/>
    <property type="match status" value="1"/>
</dbReference>
<gene>
    <name evidence="10" type="ORF">MHY01S_05210</name>
</gene>
<dbReference type="GO" id="GO:0005737">
    <property type="term" value="C:cytoplasm"/>
    <property type="evidence" value="ECO:0007669"/>
    <property type="project" value="TreeGrafter"/>
</dbReference>
<comment type="pathway">
    <text evidence="1 8">Amino-acid biosynthesis; L-histidine biosynthesis; L-histidine from 5-phospho-alpha-D-ribose 1-diphosphate: step 8/9.</text>
</comment>
<organism evidence="10 11">
    <name type="scientific">Meiothermus hypogaeus NBRC 106114</name>
    <dbReference type="NCBI Taxonomy" id="1227553"/>
    <lineage>
        <taxon>Bacteria</taxon>
        <taxon>Thermotogati</taxon>
        <taxon>Deinococcota</taxon>
        <taxon>Deinococci</taxon>
        <taxon>Thermales</taxon>
        <taxon>Thermaceae</taxon>
        <taxon>Meiothermus</taxon>
    </lineage>
</organism>
<dbReference type="InterPro" id="IPR016195">
    <property type="entry name" value="Pol/histidinol_Pase-like"/>
</dbReference>
<dbReference type="EMBL" id="BJXL01000009">
    <property type="protein sequence ID" value="GEM82355.1"/>
    <property type="molecule type" value="Genomic_DNA"/>
</dbReference>
<evidence type="ECO:0000259" key="9">
    <source>
        <dbReference type="Pfam" id="PF02811"/>
    </source>
</evidence>
<dbReference type="UniPathway" id="UPA00031">
    <property type="reaction ID" value="UER00013"/>
</dbReference>
<evidence type="ECO:0000256" key="1">
    <source>
        <dbReference type="ARBA" id="ARBA00004970"/>
    </source>
</evidence>
<evidence type="ECO:0000256" key="8">
    <source>
        <dbReference type="RuleBase" id="RU366003"/>
    </source>
</evidence>
<evidence type="ECO:0000313" key="11">
    <source>
        <dbReference type="Proteomes" id="UP000321197"/>
    </source>
</evidence>
<protein>
    <recommendedName>
        <fullName evidence="3 8">Histidinol-phosphatase</fullName>
        <shortName evidence="8">HolPase</shortName>
        <ecNumber evidence="3 8">3.1.3.15</ecNumber>
    </recommendedName>
</protein>
<sequence>MYDSHMHTPLCKHATGAPAEYVQAAREAGLLGIVMTDHSPMPAWFDPEVRMELAELPFYHTMLEKLRAESGSFYVGIGLEADYHPGTEYFVRHLRRQYDYDYIIGSVHYIGAWPFDNPHYQSEFEERDLREVYRAYFKLVAEAARTGLFHAIGHLDLPKVMGFRPPQGYADLAEEALEVIAGEGLALDVNTAGWRKKAAEIYPSPELLARAFELKIPVVLGSDAHRPQDVAHRFADAVALLRSVGYREAVVFKAGKPETYALAGADSQ</sequence>
<dbReference type="RefSeq" id="WP_119341187.1">
    <property type="nucleotide sequence ID" value="NZ_BJXL01000009.1"/>
</dbReference>
<dbReference type="GO" id="GO:0000105">
    <property type="term" value="P:L-histidine biosynthetic process"/>
    <property type="evidence" value="ECO:0007669"/>
    <property type="project" value="UniProtKB-UniRule"/>
</dbReference>
<dbReference type="InterPro" id="IPR010140">
    <property type="entry name" value="Histidinol_P_phosphatase_HisJ"/>
</dbReference>
<evidence type="ECO:0000256" key="2">
    <source>
        <dbReference type="ARBA" id="ARBA00009152"/>
    </source>
</evidence>
<dbReference type="Gene3D" id="3.20.20.140">
    <property type="entry name" value="Metal-dependent hydrolases"/>
    <property type="match status" value="1"/>
</dbReference>
<keyword evidence="4 8" id="KW-0028">Amino-acid biosynthesis</keyword>
<dbReference type="OrthoDB" id="9775255at2"/>
<dbReference type="Pfam" id="PF02811">
    <property type="entry name" value="PHP"/>
    <property type="match status" value="1"/>
</dbReference>
<evidence type="ECO:0000256" key="5">
    <source>
        <dbReference type="ARBA" id="ARBA00022801"/>
    </source>
</evidence>
<dbReference type="Proteomes" id="UP000321197">
    <property type="component" value="Unassembled WGS sequence"/>
</dbReference>
<comment type="catalytic activity">
    <reaction evidence="7 8">
        <text>L-histidinol phosphate + H2O = L-histidinol + phosphate</text>
        <dbReference type="Rhea" id="RHEA:14465"/>
        <dbReference type="ChEBI" id="CHEBI:15377"/>
        <dbReference type="ChEBI" id="CHEBI:43474"/>
        <dbReference type="ChEBI" id="CHEBI:57699"/>
        <dbReference type="ChEBI" id="CHEBI:57980"/>
        <dbReference type="EC" id="3.1.3.15"/>
    </reaction>
</comment>
<evidence type="ECO:0000256" key="4">
    <source>
        <dbReference type="ARBA" id="ARBA00022605"/>
    </source>
</evidence>
<keyword evidence="5 8" id="KW-0378">Hydrolase</keyword>
<evidence type="ECO:0000256" key="3">
    <source>
        <dbReference type="ARBA" id="ARBA00013085"/>
    </source>
</evidence>
<comment type="similarity">
    <text evidence="2 8">Belongs to the PHP hydrolase family. HisK subfamily.</text>
</comment>